<protein>
    <submittedName>
        <fullName evidence="2">Phosphotransferase family enzyme</fullName>
    </submittedName>
</protein>
<feature type="domain" description="Aminoglycoside phosphotransferase" evidence="1">
    <location>
        <begin position="42"/>
        <end position="259"/>
    </location>
</feature>
<dbReference type="SUPFAM" id="SSF56112">
    <property type="entry name" value="Protein kinase-like (PK-like)"/>
    <property type="match status" value="1"/>
</dbReference>
<reference evidence="2 3" key="1">
    <citation type="submission" date="2019-06" db="EMBL/GenBank/DDBJ databases">
        <title>Genome sequencing of plant associated microbes to promote plant fitness in Sorghum bicolor and Oryza sativa.</title>
        <authorList>
            <person name="Coleman-Derr D."/>
        </authorList>
    </citation>
    <scope>NUCLEOTIDE SEQUENCE [LARGE SCALE GENOMIC DNA]</scope>
    <source>
        <strain evidence="2 3">KV-663</strain>
    </source>
</reference>
<dbReference type="InterPro" id="IPR002575">
    <property type="entry name" value="Aminoglycoside_PTrfase"/>
</dbReference>
<dbReference type="AlphaFoldDB" id="A0A543HGV6"/>
<accession>A0A543HGV6</accession>
<dbReference type="InterPro" id="IPR011009">
    <property type="entry name" value="Kinase-like_dom_sf"/>
</dbReference>
<dbReference type="Pfam" id="PF01636">
    <property type="entry name" value="APH"/>
    <property type="match status" value="1"/>
</dbReference>
<gene>
    <name evidence="2" type="ORF">FBY41_4378</name>
</gene>
<dbReference type="Proteomes" id="UP000316747">
    <property type="component" value="Unassembled WGS sequence"/>
</dbReference>
<sequence>MTAEPSDAWLRAYAARLSRGVRDGSPVRRVHTPSGALVVHVGDVVVKVHHLRTDAAALSRRLAASGQLAARGLVVPPLSSRPVTDPASGRLVTAWPRVDVLGPDDGDLPWAAAGELLARLHRTPVDAVTARLGAHGGGDRVDRALARVADLGIGDDVRHLLSTVGAPLAAQLAAQLVAQRRDGAQPGDSRRGSLVHGDWHLGQLAHDGDGWRLLDIDDVGLGDPAWDLGRPAGFWAAGLLDDEDWGTFIDAYRAAGGPGIPHDSDPWPRLDLPARCAVFVAAVRELAIQPASSEISASALLQACARM</sequence>
<organism evidence="2 3">
    <name type="scientific">Humibacillus xanthopallidus</name>
    <dbReference type="NCBI Taxonomy" id="412689"/>
    <lineage>
        <taxon>Bacteria</taxon>
        <taxon>Bacillati</taxon>
        <taxon>Actinomycetota</taxon>
        <taxon>Actinomycetes</taxon>
        <taxon>Micrococcales</taxon>
        <taxon>Intrasporangiaceae</taxon>
        <taxon>Humibacillus</taxon>
    </lineage>
</organism>
<dbReference type="GO" id="GO:0016740">
    <property type="term" value="F:transferase activity"/>
    <property type="evidence" value="ECO:0007669"/>
    <property type="project" value="UniProtKB-KW"/>
</dbReference>
<evidence type="ECO:0000313" key="2">
    <source>
        <dbReference type="EMBL" id="TQM57550.1"/>
    </source>
</evidence>
<evidence type="ECO:0000259" key="1">
    <source>
        <dbReference type="Pfam" id="PF01636"/>
    </source>
</evidence>
<name>A0A543HGV6_9MICO</name>
<dbReference type="RefSeq" id="WP_141847076.1">
    <property type="nucleotide sequence ID" value="NZ_VFPM01000004.1"/>
</dbReference>
<proteinExistence type="predicted"/>
<keyword evidence="3" id="KW-1185">Reference proteome</keyword>
<evidence type="ECO:0000313" key="3">
    <source>
        <dbReference type="Proteomes" id="UP000316747"/>
    </source>
</evidence>
<keyword evidence="2" id="KW-0808">Transferase</keyword>
<dbReference type="OrthoDB" id="9797603at2"/>
<comment type="caution">
    <text evidence="2">The sequence shown here is derived from an EMBL/GenBank/DDBJ whole genome shotgun (WGS) entry which is preliminary data.</text>
</comment>
<dbReference type="Gene3D" id="3.90.1200.10">
    <property type="match status" value="1"/>
</dbReference>
<dbReference type="EMBL" id="VFPM01000004">
    <property type="protein sequence ID" value="TQM57550.1"/>
    <property type="molecule type" value="Genomic_DNA"/>
</dbReference>